<gene>
    <name evidence="2" type="primary">lepG</name>
    <name evidence="2" type="ORF">LOC62_05G007062</name>
</gene>
<dbReference type="InterPro" id="IPR047122">
    <property type="entry name" value="Trans-enoyl_RdTase-like"/>
</dbReference>
<dbReference type="InterPro" id="IPR013154">
    <property type="entry name" value="ADH-like_N"/>
</dbReference>
<proteinExistence type="predicted"/>
<dbReference type="GeneID" id="87810236"/>
<dbReference type="CDD" id="cd08249">
    <property type="entry name" value="enoyl_reductase_like"/>
    <property type="match status" value="1"/>
</dbReference>
<dbReference type="EMBL" id="CP086718">
    <property type="protein sequence ID" value="WOO83545.1"/>
    <property type="molecule type" value="Genomic_DNA"/>
</dbReference>
<dbReference type="InterPro" id="IPR036291">
    <property type="entry name" value="NAD(P)-bd_dom_sf"/>
</dbReference>
<keyword evidence="3" id="KW-1185">Reference proteome</keyword>
<accession>A0AAF0YBC4</accession>
<dbReference type="Gene3D" id="3.40.50.720">
    <property type="entry name" value="NAD(P)-binding Rossmann-like Domain"/>
    <property type="match status" value="1"/>
</dbReference>
<dbReference type="GO" id="GO:0016651">
    <property type="term" value="F:oxidoreductase activity, acting on NAD(P)H"/>
    <property type="evidence" value="ECO:0007669"/>
    <property type="project" value="InterPro"/>
</dbReference>
<dbReference type="SMART" id="SM00829">
    <property type="entry name" value="PKS_ER"/>
    <property type="match status" value="1"/>
</dbReference>
<name>A0AAF0YBC4_9TREE</name>
<dbReference type="InterPro" id="IPR013149">
    <property type="entry name" value="ADH-like_C"/>
</dbReference>
<evidence type="ECO:0000259" key="1">
    <source>
        <dbReference type="SMART" id="SM00829"/>
    </source>
</evidence>
<dbReference type="InterPro" id="IPR020843">
    <property type="entry name" value="ER"/>
</dbReference>
<dbReference type="PANTHER" id="PTHR45348:SF7">
    <property type="entry name" value="ZINC BINDING OXIDOREDUCTASE, PUTATIVE-RELATED"/>
    <property type="match status" value="1"/>
</dbReference>
<dbReference type="SUPFAM" id="SSF51735">
    <property type="entry name" value="NAD(P)-binding Rossmann-fold domains"/>
    <property type="match status" value="1"/>
</dbReference>
<dbReference type="RefSeq" id="XP_062629571.1">
    <property type="nucleotide sequence ID" value="XM_062773587.1"/>
</dbReference>
<organism evidence="2 3">
    <name type="scientific">Vanrija pseudolonga</name>
    <dbReference type="NCBI Taxonomy" id="143232"/>
    <lineage>
        <taxon>Eukaryota</taxon>
        <taxon>Fungi</taxon>
        <taxon>Dikarya</taxon>
        <taxon>Basidiomycota</taxon>
        <taxon>Agaricomycotina</taxon>
        <taxon>Tremellomycetes</taxon>
        <taxon>Trichosporonales</taxon>
        <taxon>Trichosporonaceae</taxon>
        <taxon>Vanrija</taxon>
    </lineage>
</organism>
<evidence type="ECO:0000313" key="3">
    <source>
        <dbReference type="Proteomes" id="UP000827549"/>
    </source>
</evidence>
<reference evidence="2" key="1">
    <citation type="submission" date="2023-10" db="EMBL/GenBank/DDBJ databases">
        <authorList>
            <person name="Noh H."/>
        </authorList>
    </citation>
    <scope>NUCLEOTIDE SEQUENCE</scope>
    <source>
        <strain evidence="2">DUCC4014</strain>
    </source>
</reference>
<dbReference type="InterPro" id="IPR011032">
    <property type="entry name" value="GroES-like_sf"/>
</dbReference>
<sequence>MTTATIPATQRAVVHKDKGVAEVRTIPVPAIRDDEVLLKTAYYALNPTDWKQLDASLTGPGTVVGVDVAGEVVAIGKGVSRFAVGDRVAGLAVGNKSTETGGAAEYAVVNEGLGFAVPASLDLAHAATWGIGAGTAAQVLFQSLGHAYPTGAAATNDNKGQWLFVSGGSTAVGSFLIQFAKRAGLRVVATASRANFDFVQQNGADAVVDYHEPDVVAQILRITGGQVPQGAELAGGAGWAISTKVVREGGLASIVPGDPSGKAIASSLGTVQPRHTAFFIEKNFVFTKDFYARVPRLIADGVRPTPVTVRDGLDAVIDGLGESRAGRVSATKLVFKVAP</sequence>
<dbReference type="SUPFAM" id="SSF50129">
    <property type="entry name" value="GroES-like"/>
    <property type="match status" value="1"/>
</dbReference>
<dbReference type="Proteomes" id="UP000827549">
    <property type="component" value="Chromosome 5"/>
</dbReference>
<protein>
    <submittedName>
        <fullName evidence="2">Trans-enoyl reductase lepG</fullName>
    </submittedName>
</protein>
<dbReference type="AlphaFoldDB" id="A0AAF0YBC4"/>
<dbReference type="Gene3D" id="3.90.180.10">
    <property type="entry name" value="Medium-chain alcohol dehydrogenases, catalytic domain"/>
    <property type="match status" value="1"/>
</dbReference>
<evidence type="ECO:0000313" key="2">
    <source>
        <dbReference type="EMBL" id="WOO83545.1"/>
    </source>
</evidence>
<dbReference type="PANTHER" id="PTHR45348">
    <property type="entry name" value="HYPOTHETICAL OXIDOREDUCTASE (EUROFUNG)"/>
    <property type="match status" value="1"/>
</dbReference>
<dbReference type="Pfam" id="PF08240">
    <property type="entry name" value="ADH_N"/>
    <property type="match status" value="1"/>
</dbReference>
<feature type="domain" description="Enoyl reductase (ER)" evidence="1">
    <location>
        <begin position="19"/>
        <end position="335"/>
    </location>
</feature>
<dbReference type="Pfam" id="PF00107">
    <property type="entry name" value="ADH_zinc_N"/>
    <property type="match status" value="1"/>
</dbReference>